<dbReference type="EMBL" id="JBJURJ010000017">
    <property type="protein sequence ID" value="MFM9331210.1"/>
    <property type="molecule type" value="Genomic_DNA"/>
</dbReference>
<proteinExistence type="predicted"/>
<organism evidence="1 2">
    <name type="scientific">Paenibacillus mesotrionivorans</name>
    <dbReference type="NCBI Taxonomy" id="3160968"/>
    <lineage>
        <taxon>Bacteria</taxon>
        <taxon>Bacillati</taxon>
        <taxon>Bacillota</taxon>
        <taxon>Bacilli</taxon>
        <taxon>Bacillales</taxon>
        <taxon>Paenibacillaceae</taxon>
        <taxon>Paenibacillus</taxon>
    </lineage>
</organism>
<keyword evidence="2" id="KW-1185">Reference proteome</keyword>
<protein>
    <submittedName>
        <fullName evidence="1">Acg family FMN-binding oxidoreductase</fullName>
    </submittedName>
</protein>
<evidence type="ECO:0000313" key="1">
    <source>
        <dbReference type="EMBL" id="MFM9331210.1"/>
    </source>
</evidence>
<reference evidence="1" key="1">
    <citation type="submission" date="2024-12" db="EMBL/GenBank/DDBJ databases">
        <authorList>
            <person name="Wu N."/>
        </authorList>
    </citation>
    <scope>NUCLEOTIDE SEQUENCE</scope>
    <source>
        <strain evidence="1">P15</strain>
    </source>
</reference>
<comment type="caution">
    <text evidence="1">The sequence shown here is derived from an EMBL/GenBank/DDBJ whole genome shotgun (WGS) entry which is preliminary data.</text>
</comment>
<sequence>MDKRKAKRMLGRIAAAVSGCVLLPAVVLSAASGIFRSPAYLEPWQKDYYRQFQDVRVQAAAHGLLAANGHNMQPWFIRTDAGDAGSFYLYADSSRQTPEVDPMARQLMVTQGAFLEYVRVAGTALGYTVDIGLFPHGAYDEGRLEESMVRKAVAKVTLRKAAVSPSPLYAFLFQPDTNRGPYRPAPLTDQETKALQSLGTDKLAVEVFRNKDDLGRLGGNVMQAAKAEAGVPRVMEESEQIFRANEFAKNRYRYGFSVEGQGTTGIMKHVIQGVVTLFPSMNRGQAASDRFVQSTQAAVDHTPAYALIRSRDNSRESQILSGMLYSRLVLQAHSLGLAVQPLSQALEEYPEMANIYAAIHRDYAPQGGTLQMLVRIGQPVKEAPLSMRRDIRELFSEAP</sequence>
<name>A0ACC7P4K6_9BACL</name>
<evidence type="ECO:0000313" key="2">
    <source>
        <dbReference type="Proteomes" id="UP001631969"/>
    </source>
</evidence>
<gene>
    <name evidence="1" type="ORF">ACI1P1_23220</name>
</gene>
<dbReference type="Proteomes" id="UP001631969">
    <property type="component" value="Unassembled WGS sequence"/>
</dbReference>
<accession>A0ACC7P4K6</accession>